<dbReference type="AlphaFoldDB" id="A0A1H0NM36"/>
<proteinExistence type="predicted"/>
<dbReference type="GO" id="GO:0003677">
    <property type="term" value="F:DNA binding"/>
    <property type="evidence" value="ECO:0007669"/>
    <property type="project" value="InterPro"/>
</dbReference>
<dbReference type="InterPro" id="IPR009061">
    <property type="entry name" value="DNA-bd_dom_put_sf"/>
</dbReference>
<sequence length="117" mass="13768">MIYTEEKVLSEIRRLTRRDLRVWVREGWVRPAMSESGPLFDDIDVARLRLVCDLRQEMALTSDAVHMVLSLIDRLHQTRRDMRMLLAALDDQPREVRHAVASRFRAQLEGDAPEKDR</sequence>
<feature type="domain" description="HTH merR-type" evidence="1">
    <location>
        <begin position="9"/>
        <end position="70"/>
    </location>
</feature>
<reference evidence="2 3" key="1">
    <citation type="submission" date="2016-11" db="EMBL/GenBank/DDBJ databases">
        <authorList>
            <person name="Varghese N."/>
            <person name="Submissions S."/>
        </authorList>
    </citation>
    <scope>NUCLEOTIDE SEQUENCE [LARGE SCALE GENOMIC DNA]</scope>
    <source>
        <strain evidence="2 3">DSM 29620</strain>
    </source>
</reference>
<keyword evidence="3" id="KW-1185">Reference proteome</keyword>
<dbReference type="EMBL" id="FQZZ01000012">
    <property type="protein sequence ID" value="SHK88041.1"/>
    <property type="molecule type" value="Genomic_DNA"/>
</dbReference>
<dbReference type="Gene3D" id="1.10.1660.10">
    <property type="match status" value="1"/>
</dbReference>
<evidence type="ECO:0000313" key="2">
    <source>
        <dbReference type="EMBL" id="SHK88041.1"/>
    </source>
</evidence>
<protein>
    <submittedName>
        <fullName evidence="2">Chaperone modulatory protein CbpM</fullName>
    </submittedName>
</protein>
<dbReference type="GO" id="GO:0006355">
    <property type="term" value="P:regulation of DNA-templated transcription"/>
    <property type="evidence" value="ECO:0007669"/>
    <property type="project" value="InterPro"/>
</dbReference>
<dbReference type="RefSeq" id="WP_149789691.1">
    <property type="nucleotide sequence ID" value="NZ_FNIO01000013.1"/>
</dbReference>
<dbReference type="Pfam" id="PF13411">
    <property type="entry name" value="MerR_1"/>
    <property type="match status" value="1"/>
</dbReference>
<dbReference type="Proteomes" id="UP000324252">
    <property type="component" value="Unassembled WGS sequence"/>
</dbReference>
<evidence type="ECO:0000259" key="1">
    <source>
        <dbReference type="Pfam" id="PF13411"/>
    </source>
</evidence>
<evidence type="ECO:0000313" key="3">
    <source>
        <dbReference type="Proteomes" id="UP000324252"/>
    </source>
</evidence>
<dbReference type="InterPro" id="IPR000551">
    <property type="entry name" value="MerR-type_HTH_dom"/>
</dbReference>
<organism evidence="2 3">
    <name type="scientific">Lutimaribacter pacificus</name>
    <dbReference type="NCBI Taxonomy" id="391948"/>
    <lineage>
        <taxon>Bacteria</taxon>
        <taxon>Pseudomonadati</taxon>
        <taxon>Pseudomonadota</taxon>
        <taxon>Alphaproteobacteria</taxon>
        <taxon>Rhodobacterales</taxon>
        <taxon>Roseobacteraceae</taxon>
        <taxon>Lutimaribacter</taxon>
    </lineage>
</organism>
<dbReference type="OrthoDB" id="9800876at2"/>
<dbReference type="SUPFAM" id="SSF46955">
    <property type="entry name" value="Putative DNA-binding domain"/>
    <property type="match status" value="1"/>
</dbReference>
<name>A0A1H0NM36_9RHOB</name>
<gene>
    <name evidence="2" type="ORF">SAMN05444142_1122</name>
</gene>
<accession>A0A1H0NM36</accession>